<keyword evidence="15" id="KW-1185">Reference proteome</keyword>
<organism evidence="14 15">
    <name type="scientific">Emiliania huxleyi (strain CCMP1516)</name>
    <dbReference type="NCBI Taxonomy" id="280463"/>
    <lineage>
        <taxon>Eukaryota</taxon>
        <taxon>Haptista</taxon>
        <taxon>Haptophyta</taxon>
        <taxon>Prymnesiophyceae</taxon>
        <taxon>Isochrysidales</taxon>
        <taxon>Noelaerhabdaceae</taxon>
        <taxon>Emiliania</taxon>
    </lineage>
</organism>
<reference evidence="15" key="1">
    <citation type="journal article" date="2013" name="Nature">
        <title>Pan genome of the phytoplankton Emiliania underpins its global distribution.</title>
        <authorList>
            <person name="Read B.A."/>
            <person name="Kegel J."/>
            <person name="Klute M.J."/>
            <person name="Kuo A."/>
            <person name="Lefebvre S.C."/>
            <person name="Maumus F."/>
            <person name="Mayer C."/>
            <person name="Miller J."/>
            <person name="Monier A."/>
            <person name="Salamov A."/>
            <person name="Young J."/>
            <person name="Aguilar M."/>
            <person name="Claverie J.M."/>
            <person name="Frickenhaus S."/>
            <person name="Gonzalez K."/>
            <person name="Herman E.K."/>
            <person name="Lin Y.C."/>
            <person name="Napier J."/>
            <person name="Ogata H."/>
            <person name="Sarno A.F."/>
            <person name="Shmutz J."/>
            <person name="Schroeder D."/>
            <person name="de Vargas C."/>
            <person name="Verret F."/>
            <person name="von Dassow P."/>
            <person name="Valentin K."/>
            <person name="Van de Peer Y."/>
            <person name="Wheeler G."/>
            <person name="Dacks J.B."/>
            <person name="Delwiche C.F."/>
            <person name="Dyhrman S.T."/>
            <person name="Glockner G."/>
            <person name="John U."/>
            <person name="Richards T."/>
            <person name="Worden A.Z."/>
            <person name="Zhang X."/>
            <person name="Grigoriev I.V."/>
            <person name="Allen A.E."/>
            <person name="Bidle K."/>
            <person name="Borodovsky M."/>
            <person name="Bowler C."/>
            <person name="Brownlee C."/>
            <person name="Cock J.M."/>
            <person name="Elias M."/>
            <person name="Gladyshev V.N."/>
            <person name="Groth M."/>
            <person name="Guda C."/>
            <person name="Hadaegh A."/>
            <person name="Iglesias-Rodriguez M.D."/>
            <person name="Jenkins J."/>
            <person name="Jones B.M."/>
            <person name="Lawson T."/>
            <person name="Leese F."/>
            <person name="Lindquist E."/>
            <person name="Lobanov A."/>
            <person name="Lomsadze A."/>
            <person name="Malik S.B."/>
            <person name="Marsh M.E."/>
            <person name="Mackinder L."/>
            <person name="Mock T."/>
            <person name="Mueller-Roeber B."/>
            <person name="Pagarete A."/>
            <person name="Parker M."/>
            <person name="Probert I."/>
            <person name="Quesneville H."/>
            <person name="Raines C."/>
            <person name="Rensing S.A."/>
            <person name="Riano-Pachon D.M."/>
            <person name="Richier S."/>
            <person name="Rokitta S."/>
            <person name="Shiraiwa Y."/>
            <person name="Soanes D.M."/>
            <person name="van der Giezen M."/>
            <person name="Wahlund T.M."/>
            <person name="Williams B."/>
            <person name="Wilson W."/>
            <person name="Wolfe G."/>
            <person name="Wurch L.L."/>
        </authorList>
    </citation>
    <scope>NUCLEOTIDE SEQUENCE</scope>
</reference>
<feature type="transmembrane region" description="Helical" evidence="13">
    <location>
        <begin position="222"/>
        <end position="243"/>
    </location>
</feature>
<keyword evidence="6 13" id="KW-0812">Transmembrane</keyword>
<evidence type="ECO:0000256" key="11">
    <source>
        <dbReference type="ARBA" id="ARBA00023264"/>
    </source>
</evidence>
<dbReference type="AlphaFoldDB" id="A0A0D3L0T3"/>
<dbReference type="eggNOG" id="KOG2895">
    <property type="taxonomic scope" value="Eukaryota"/>
</dbReference>
<keyword evidence="12" id="KW-0012">Acyltransferase</keyword>
<feature type="transmembrane region" description="Helical" evidence="13">
    <location>
        <begin position="94"/>
        <end position="113"/>
    </location>
</feature>
<name>A0A0D3L0T3_EMIH1</name>
<keyword evidence="7 13" id="KW-1133">Transmembrane helix</keyword>
<feature type="transmembrane region" description="Helical" evidence="13">
    <location>
        <begin position="168"/>
        <end position="188"/>
    </location>
</feature>
<reference evidence="14" key="2">
    <citation type="submission" date="2024-10" db="UniProtKB">
        <authorList>
            <consortium name="EnsemblProtists"/>
        </authorList>
    </citation>
    <scope>IDENTIFICATION</scope>
</reference>
<evidence type="ECO:0000256" key="1">
    <source>
        <dbReference type="ARBA" id="ARBA00004141"/>
    </source>
</evidence>
<dbReference type="KEGG" id="ehx:EMIHUDRAFT_447404"/>
<evidence type="ECO:0000256" key="10">
    <source>
        <dbReference type="ARBA" id="ARBA00023209"/>
    </source>
</evidence>
<dbReference type="OMA" id="FEREESH"/>
<dbReference type="HOGENOM" id="CLU_781738_0_0_1"/>
<keyword evidence="9 13" id="KW-0472">Membrane</keyword>
<keyword evidence="11" id="KW-1208">Phospholipid metabolism</keyword>
<dbReference type="Proteomes" id="UP000013827">
    <property type="component" value="Unassembled WGS sequence"/>
</dbReference>
<keyword evidence="8" id="KW-0443">Lipid metabolism</keyword>
<evidence type="ECO:0000256" key="13">
    <source>
        <dbReference type="SAM" id="Phobius"/>
    </source>
</evidence>
<feature type="transmembrane region" description="Helical" evidence="13">
    <location>
        <begin position="143"/>
        <end position="161"/>
    </location>
</feature>
<evidence type="ECO:0000256" key="4">
    <source>
        <dbReference type="ARBA" id="ARBA00022516"/>
    </source>
</evidence>
<evidence type="ECO:0000313" key="14">
    <source>
        <dbReference type="EnsemblProtists" id="EOD41618"/>
    </source>
</evidence>
<evidence type="ECO:0000256" key="12">
    <source>
        <dbReference type="ARBA" id="ARBA00023315"/>
    </source>
</evidence>
<dbReference type="PANTHER" id="PTHR31201">
    <property type="entry name" value="OS01G0585100 PROTEIN"/>
    <property type="match status" value="1"/>
</dbReference>
<comment type="subcellular location">
    <subcellularLocation>
        <location evidence="1">Membrane</location>
        <topology evidence="1">Multi-pass membrane protein</topology>
    </subcellularLocation>
</comment>
<feature type="transmembrane region" description="Helical" evidence="13">
    <location>
        <begin position="282"/>
        <end position="303"/>
    </location>
</feature>
<keyword evidence="5" id="KW-0808">Transferase</keyword>
<evidence type="ECO:0000256" key="5">
    <source>
        <dbReference type="ARBA" id="ARBA00022679"/>
    </source>
</evidence>
<keyword evidence="10" id="KW-0594">Phospholipid biosynthesis</keyword>
<dbReference type="PaxDb" id="2903-EOD41618"/>
<feature type="transmembrane region" description="Helical" evidence="13">
    <location>
        <begin position="22"/>
        <end position="41"/>
    </location>
</feature>
<sequence length="355" mass="39949">MRLTPRQGAPPPEPIEFTREDAALALIGLFPIAAIAWAVLAQSKYVAALAQLGSLFEREESHGLATNQRASAAEKQKDKALHKARLAVKSADKAFYVLGVLNVAITAYIAGAAPRHYYLWHTPKALVLVAVRWYTFLQQGKHWLLADFCYWANLIGLLYLWRYRESALLFQVFFMVSNGPVAWSVLAFSQSLIFHSHAHMTSVCDPECGRNPLLLLADGTRYFYLPWILGYYLLVFIVLGDFLKRNAYQTLFDRVTTTGPSAKVLTALFRRFGVTGDLAQRAVYMLMHLIFGVVTMGLATIYWHSFVAHTAFLLTILTASIYNAAGYYFTVFSQRYEKGVDEQIKQAQLEPPKGC</sequence>
<comment type="similarity">
    <text evidence="2">Belongs to the GPC1 family.</text>
</comment>
<protein>
    <recommendedName>
        <fullName evidence="3">Glycerophosphocholine acyltransferase 1</fullName>
    </recommendedName>
</protein>
<evidence type="ECO:0000256" key="8">
    <source>
        <dbReference type="ARBA" id="ARBA00023098"/>
    </source>
</evidence>
<dbReference type="Pfam" id="PF10998">
    <property type="entry name" value="DUF2838"/>
    <property type="match status" value="1"/>
</dbReference>
<accession>A0A0D3L0T3</accession>
<dbReference type="GeneID" id="17286888"/>
<dbReference type="InterPro" id="IPR021261">
    <property type="entry name" value="GPCAT"/>
</dbReference>
<evidence type="ECO:0000256" key="9">
    <source>
        <dbReference type="ARBA" id="ARBA00023136"/>
    </source>
</evidence>
<dbReference type="GO" id="GO:0016020">
    <property type="term" value="C:membrane"/>
    <property type="evidence" value="ECO:0007669"/>
    <property type="project" value="UniProtKB-SubCell"/>
</dbReference>
<dbReference type="EnsemblProtists" id="EOD41618">
    <property type="protein sequence ID" value="EOD41618"/>
    <property type="gene ID" value="EMIHUDRAFT_447404"/>
</dbReference>
<dbReference type="GO" id="GO:0006656">
    <property type="term" value="P:phosphatidylcholine biosynthetic process"/>
    <property type="evidence" value="ECO:0007669"/>
    <property type="project" value="TreeGrafter"/>
</dbReference>
<evidence type="ECO:0000256" key="7">
    <source>
        <dbReference type="ARBA" id="ARBA00022989"/>
    </source>
</evidence>
<dbReference type="PANTHER" id="PTHR31201:SF1">
    <property type="entry name" value="GLYCEROPHOSPHOCHOLINE ACYLTRANSFERASE 1"/>
    <property type="match status" value="1"/>
</dbReference>
<feature type="transmembrane region" description="Helical" evidence="13">
    <location>
        <begin position="309"/>
        <end position="329"/>
    </location>
</feature>
<dbReference type="RefSeq" id="XP_005794047.1">
    <property type="nucleotide sequence ID" value="XM_005793990.1"/>
</dbReference>
<evidence type="ECO:0000256" key="6">
    <source>
        <dbReference type="ARBA" id="ARBA00022692"/>
    </source>
</evidence>
<evidence type="ECO:0000256" key="2">
    <source>
        <dbReference type="ARBA" id="ARBA00006675"/>
    </source>
</evidence>
<evidence type="ECO:0000313" key="15">
    <source>
        <dbReference type="Proteomes" id="UP000013827"/>
    </source>
</evidence>
<evidence type="ECO:0000256" key="3">
    <source>
        <dbReference type="ARBA" id="ARBA00019082"/>
    </source>
</evidence>
<keyword evidence="4" id="KW-0444">Lipid biosynthesis</keyword>
<proteinExistence type="inferred from homology"/>
<dbReference type="GO" id="GO:0016746">
    <property type="term" value="F:acyltransferase activity"/>
    <property type="evidence" value="ECO:0007669"/>
    <property type="project" value="UniProtKB-KW"/>
</dbReference>